<organism evidence="1 2">
    <name type="scientific">Mesorhizobium japonicum</name>
    <dbReference type="NCBI Taxonomy" id="2066070"/>
    <lineage>
        <taxon>Bacteria</taxon>
        <taxon>Pseudomonadati</taxon>
        <taxon>Pseudomonadota</taxon>
        <taxon>Alphaproteobacteria</taxon>
        <taxon>Hyphomicrobiales</taxon>
        <taxon>Phyllobacteriaceae</taxon>
        <taxon>Mesorhizobium</taxon>
    </lineage>
</organism>
<evidence type="ECO:0000313" key="1">
    <source>
        <dbReference type="EMBL" id="RNJ41813.1"/>
    </source>
</evidence>
<protein>
    <submittedName>
        <fullName evidence="1">Uncharacterized protein</fullName>
    </submittedName>
</protein>
<dbReference type="Proteomes" id="UP000275436">
    <property type="component" value="Unassembled WGS sequence"/>
</dbReference>
<dbReference type="EMBL" id="QKOD01000015">
    <property type="protein sequence ID" value="RNJ41813.1"/>
    <property type="molecule type" value="Genomic_DNA"/>
</dbReference>
<sequence>MKPKLNYAVTQNRSGGPYDTLGDDVISAFPIDEIDSSLISSLRREERERCEILSNSRSTRRCRFHLDHGVIFHIAGPVNQQIWFCSVGTKLGENWVRGFVDFACQAICRVVWPAASKLMREAIGTFSVKPPLPAARAKQ</sequence>
<gene>
    <name evidence="1" type="ORF">DNR46_31950</name>
</gene>
<dbReference type="AlphaFoldDB" id="A0A3M9X1M0"/>
<proteinExistence type="predicted"/>
<reference evidence="1 2" key="1">
    <citation type="journal article" date="2018" name="Mol. Plant Microbe Interact.">
        <title>Taxonomically Different Co-Microsymbionts of a Relict Legume, Oxytropis popoviana, Have Complementary Sets of Symbiotic Genes and Together Increase the Efficiency of Plant Nodulation.</title>
        <authorList>
            <person name="Safronova V."/>
            <person name="Belimov A."/>
            <person name="Sazanova A."/>
            <person name="Chirak E."/>
            <person name="Verkhozina A."/>
            <person name="Kuznetsova I."/>
            <person name="Andronov E."/>
            <person name="Puhalsky J."/>
            <person name="Tikhonovich I."/>
        </authorList>
    </citation>
    <scope>NUCLEOTIDE SEQUENCE [LARGE SCALE GENOMIC DNA]</scope>
    <source>
        <strain evidence="1 2">Opo-235</strain>
    </source>
</reference>
<comment type="caution">
    <text evidence="1">The sequence shown here is derived from an EMBL/GenBank/DDBJ whole genome shotgun (WGS) entry which is preliminary data.</text>
</comment>
<accession>A0A3M9X1M0</accession>
<name>A0A3M9X1M0_9HYPH</name>
<evidence type="ECO:0000313" key="2">
    <source>
        <dbReference type="Proteomes" id="UP000275436"/>
    </source>
</evidence>